<name>A0A3N4IL15_ASCIM</name>
<evidence type="ECO:0000256" key="1">
    <source>
        <dbReference type="SAM" id="MobiDB-lite"/>
    </source>
</evidence>
<keyword evidence="3" id="KW-1185">Reference proteome</keyword>
<reference evidence="2 3" key="1">
    <citation type="journal article" date="2018" name="Nat. Ecol. Evol.">
        <title>Pezizomycetes genomes reveal the molecular basis of ectomycorrhizal truffle lifestyle.</title>
        <authorList>
            <person name="Murat C."/>
            <person name="Payen T."/>
            <person name="Noel B."/>
            <person name="Kuo A."/>
            <person name="Morin E."/>
            <person name="Chen J."/>
            <person name="Kohler A."/>
            <person name="Krizsan K."/>
            <person name="Balestrini R."/>
            <person name="Da Silva C."/>
            <person name="Montanini B."/>
            <person name="Hainaut M."/>
            <person name="Levati E."/>
            <person name="Barry K.W."/>
            <person name="Belfiori B."/>
            <person name="Cichocki N."/>
            <person name="Clum A."/>
            <person name="Dockter R.B."/>
            <person name="Fauchery L."/>
            <person name="Guy J."/>
            <person name="Iotti M."/>
            <person name="Le Tacon F."/>
            <person name="Lindquist E.A."/>
            <person name="Lipzen A."/>
            <person name="Malagnac F."/>
            <person name="Mello A."/>
            <person name="Molinier V."/>
            <person name="Miyauchi S."/>
            <person name="Poulain J."/>
            <person name="Riccioni C."/>
            <person name="Rubini A."/>
            <person name="Sitrit Y."/>
            <person name="Splivallo R."/>
            <person name="Traeger S."/>
            <person name="Wang M."/>
            <person name="Zifcakova L."/>
            <person name="Wipf D."/>
            <person name="Zambonelli A."/>
            <person name="Paolocci F."/>
            <person name="Nowrousian M."/>
            <person name="Ottonello S."/>
            <person name="Baldrian P."/>
            <person name="Spatafora J.W."/>
            <person name="Henrissat B."/>
            <person name="Nagy L.G."/>
            <person name="Aury J.M."/>
            <person name="Wincker P."/>
            <person name="Grigoriev I.V."/>
            <person name="Bonfante P."/>
            <person name="Martin F.M."/>
        </authorList>
    </citation>
    <scope>NUCLEOTIDE SEQUENCE [LARGE SCALE GENOMIC DNA]</scope>
    <source>
        <strain evidence="2 3">RN42</strain>
    </source>
</reference>
<feature type="compositionally biased region" description="Basic and acidic residues" evidence="1">
    <location>
        <begin position="458"/>
        <end position="468"/>
    </location>
</feature>
<dbReference type="Proteomes" id="UP000275078">
    <property type="component" value="Unassembled WGS sequence"/>
</dbReference>
<organism evidence="2 3">
    <name type="scientific">Ascobolus immersus RN42</name>
    <dbReference type="NCBI Taxonomy" id="1160509"/>
    <lineage>
        <taxon>Eukaryota</taxon>
        <taxon>Fungi</taxon>
        <taxon>Dikarya</taxon>
        <taxon>Ascomycota</taxon>
        <taxon>Pezizomycotina</taxon>
        <taxon>Pezizomycetes</taxon>
        <taxon>Pezizales</taxon>
        <taxon>Ascobolaceae</taxon>
        <taxon>Ascobolus</taxon>
    </lineage>
</organism>
<protein>
    <submittedName>
        <fullName evidence="2">Uncharacterized protein</fullName>
    </submittedName>
</protein>
<gene>
    <name evidence="2" type="ORF">BJ508DRAFT_372815</name>
</gene>
<sequence>MTTTLTNQPAPPASSLQLGLSPPQYKGFFKLPYDIVHKLLYEEGLASNSRDMFSLLLVSRQMYNSMIPHYMNEVLSLDLVVYPDSQNGGFMHNPNFRHEILYAAFLKSQIRDGYAPPFRFDRLNRVRQLRIRLVPEYANRPKAATFRSRRRFILAEIEKVYGELNPEKALKKLVKRKPFIKVTLPDNPKKSSRDGVHAELKTGKPPPRRKSTWHPQPIVPVNVSIWSDFLSELGHEFKYVYLGTRRHREDEDEDGDEYGETEKYKYNYEDEYIYRLFVERIVCGSYHMMAALPRDLRGASSLLAQFSPRNRVSTSKLPTGGLTMNDLTYFTCKKLLGATRKEEGDSCATPTYTSPWPVSFGKRPAGMKMYPFITRLHLSGLMLRFQVDTFKFKKFEVPGSIPPYGPMRENTPPRSFRGLNFTAYLMGNLSLLKHLKITKCTLLPPYPPGTTTEDEPDLPERVKPRAERSAYGYSKTSDDPTRIWPTTTDWQDVAARPSWLRDVFDPVLFHYWAKNVGKMFKGAEYHVKYHATSWHRHNRRPYNPSSEFVPLQLETCVLEDLHDGYHVEGEGEQECVSDVALRQYANALLHTESWGRDETILEMAKETKGNISMAFHEDYVGLAEVAERGGGVLSKRIQPREDLAATDRWDWKLVEKEEEFSIDERMHLLKGTDESFISAELSRQEGWVNAIEEEEKVSRQRDWAGEIGEEDYEDGVEEVDYEDGVEEVDYEDGVEEVDYENGVEEADWANGTVGW</sequence>
<dbReference type="EMBL" id="ML119649">
    <property type="protein sequence ID" value="RPA86569.1"/>
    <property type="molecule type" value="Genomic_DNA"/>
</dbReference>
<proteinExistence type="predicted"/>
<feature type="region of interest" description="Disordered" evidence="1">
    <location>
        <begin position="448"/>
        <end position="478"/>
    </location>
</feature>
<dbReference type="AlphaFoldDB" id="A0A3N4IL15"/>
<feature type="region of interest" description="Disordered" evidence="1">
    <location>
        <begin position="184"/>
        <end position="215"/>
    </location>
</feature>
<evidence type="ECO:0000313" key="3">
    <source>
        <dbReference type="Proteomes" id="UP000275078"/>
    </source>
</evidence>
<evidence type="ECO:0000313" key="2">
    <source>
        <dbReference type="EMBL" id="RPA86569.1"/>
    </source>
</evidence>
<feature type="compositionally biased region" description="Basic and acidic residues" evidence="1">
    <location>
        <begin position="187"/>
        <end position="202"/>
    </location>
</feature>
<accession>A0A3N4IL15</accession>